<sequence length="968" mass="108761">PSSLHCGDHLQGALSICVRVGHVPEPRSRRAPSSSWCEVAQFDRSFPTRLLLPQDLEPRRRCCCGLKGRVSSSRLAPSSFFFTLSLTIAARAARREFRPRSQLRTATENRNIEKVPFTTMTPQKPPTEPAAHRNRRADALHSEGSSSKKPGRPFHSSSSTISGSAQSPSARPALGTSSKPASTQPAPSASGIPTKPALDRRSGLSQVPAEPQQAGPSQDSVAFHEAKSSSTRVAQTSDPAGHVSHATAVASRRDECAHPELAPTQPPVTHHALPSKPQVFNPPTTESGEMNGRHNKIGGSERRDMHHNRRSTDHYRSDYNDRRSGHNDRYNDRHNGRYNDRYNHHFDDRYNQRSHDRRNDRYNDHYDGRQADRYADYYAGYYDNRYADHYPAAGMHHQSVHRSNPSEWNREKGDTVAERDLPNESEPKIKVEEDFEYELLPVHDVRPTFQDTAPTDSPRARRAIARQAVKDRSRDPQNDKVKHCSRCANNHHTRNCRAIECHRCHSYHLVSVSCFHAAEQRTERDALKASQALNPADSGTRSAAIPDTLDKKVEGQKSVAAGVTDRSSRLKHCDRCGFDHVGECRTPKCDGCGAIHGPRINCFEAGRQRALRDTAYGAGESQHPVQELMQTPTQESVQASTEEPVQALTQKPVHKSHEELEVDETFKSQLHHPNWFPETLKFFHEVDGDEGVYKFLRKFNGGSNIQLPLRTPSFSPVKNPDSVARSIEDSVPPRTNEKGPNRHQAVFGEDSSDWDSDYTSHYDSDDQEGVESAASKALAAKQTKKRKVQDYEEDDEPENDEPAPSKPKKKGSGKEKVVHLKSAASRTKDKSKGKRQDSDDEDHEPNIPHKSRKRRRANDHQAKESDNEISEAPAKPKKRKRRSDVDAKRQESDGEISDAHSKPKKRSRVEKKSKDKAKVKEEADSESEPDTKHKSKSKSKDKKATKKATTTEAESSKKREIKKAKKQR</sequence>
<keyword evidence="3" id="KW-1185">Reference proteome</keyword>
<reference evidence="2 3" key="1">
    <citation type="submission" date="2024-04" db="EMBL/GenBank/DDBJ databases">
        <title>Phyllosticta paracitricarpa is synonymous to the EU quarantine fungus P. citricarpa based on phylogenomic analyses.</title>
        <authorList>
            <consortium name="Lawrence Berkeley National Laboratory"/>
            <person name="Van Ingen-Buijs V.A."/>
            <person name="Van Westerhoven A.C."/>
            <person name="Haridas S."/>
            <person name="Skiadas P."/>
            <person name="Martin F."/>
            <person name="Groenewald J.Z."/>
            <person name="Crous P.W."/>
            <person name="Seidl M.F."/>
        </authorList>
    </citation>
    <scope>NUCLEOTIDE SEQUENCE [LARGE SCALE GENOMIC DNA]</scope>
    <source>
        <strain evidence="2 3">CBS 123374</strain>
    </source>
</reference>
<feature type="compositionally biased region" description="Acidic residues" evidence="1">
    <location>
        <begin position="791"/>
        <end position="801"/>
    </location>
</feature>
<feature type="compositionally biased region" description="Basic residues" evidence="1">
    <location>
        <begin position="959"/>
        <end position="968"/>
    </location>
</feature>
<evidence type="ECO:0008006" key="4">
    <source>
        <dbReference type="Google" id="ProtNLM"/>
    </source>
</evidence>
<gene>
    <name evidence="2" type="ORF">HDK90DRAFT_173255</name>
</gene>
<comment type="caution">
    <text evidence="2">The sequence shown here is derived from an EMBL/GenBank/DDBJ whole genome shotgun (WGS) entry which is preliminary data.</text>
</comment>
<feature type="region of interest" description="Disordered" evidence="1">
    <location>
        <begin position="617"/>
        <end position="657"/>
    </location>
</feature>
<dbReference type="EMBL" id="JBBWRZ010000003">
    <property type="protein sequence ID" value="KAK8240109.1"/>
    <property type="molecule type" value="Genomic_DNA"/>
</dbReference>
<feature type="region of interest" description="Disordered" evidence="1">
    <location>
        <begin position="705"/>
        <end position="968"/>
    </location>
</feature>
<feature type="compositionally biased region" description="Polar residues" evidence="1">
    <location>
        <begin position="228"/>
        <end position="238"/>
    </location>
</feature>
<feature type="compositionally biased region" description="Basic residues" evidence="1">
    <location>
        <begin position="933"/>
        <end position="946"/>
    </location>
</feature>
<feature type="compositionally biased region" description="Basic and acidic residues" evidence="1">
    <location>
        <begin position="826"/>
        <end position="837"/>
    </location>
</feature>
<accession>A0ABR1YVA3</accession>
<protein>
    <recommendedName>
        <fullName evidence="4">Zinc finger protein</fullName>
    </recommendedName>
</protein>
<dbReference type="Proteomes" id="UP001492380">
    <property type="component" value="Unassembled WGS sequence"/>
</dbReference>
<organism evidence="2 3">
    <name type="scientific">Phyllosticta capitalensis</name>
    <dbReference type="NCBI Taxonomy" id="121624"/>
    <lineage>
        <taxon>Eukaryota</taxon>
        <taxon>Fungi</taxon>
        <taxon>Dikarya</taxon>
        <taxon>Ascomycota</taxon>
        <taxon>Pezizomycotina</taxon>
        <taxon>Dothideomycetes</taxon>
        <taxon>Dothideomycetes incertae sedis</taxon>
        <taxon>Botryosphaeriales</taxon>
        <taxon>Phyllostictaceae</taxon>
        <taxon>Phyllosticta</taxon>
    </lineage>
</organism>
<name>A0ABR1YVA3_9PEZI</name>
<proteinExistence type="predicted"/>
<feature type="region of interest" description="Disordered" evidence="1">
    <location>
        <begin position="99"/>
        <end position="367"/>
    </location>
</feature>
<feature type="compositionally biased region" description="Polar residues" evidence="1">
    <location>
        <begin position="628"/>
        <end position="649"/>
    </location>
</feature>
<feature type="compositionally biased region" description="Low complexity" evidence="1">
    <location>
        <begin position="156"/>
        <end position="169"/>
    </location>
</feature>
<feature type="compositionally biased region" description="Basic and acidic residues" evidence="1">
    <location>
        <begin position="910"/>
        <end position="922"/>
    </location>
</feature>
<feature type="compositionally biased region" description="Polar residues" evidence="1">
    <location>
        <begin position="175"/>
        <end position="187"/>
    </location>
</feature>
<feature type="compositionally biased region" description="Polar residues" evidence="1">
    <location>
        <begin position="705"/>
        <end position="716"/>
    </location>
</feature>
<feature type="compositionally biased region" description="Basic and acidic residues" evidence="1">
    <location>
        <begin position="883"/>
        <end position="901"/>
    </location>
</feature>
<evidence type="ECO:0000313" key="2">
    <source>
        <dbReference type="EMBL" id="KAK8240109.1"/>
    </source>
</evidence>
<feature type="compositionally biased region" description="Basic and acidic residues" evidence="1">
    <location>
        <begin position="299"/>
        <end position="367"/>
    </location>
</feature>
<evidence type="ECO:0000256" key="1">
    <source>
        <dbReference type="SAM" id="MobiDB-lite"/>
    </source>
</evidence>
<evidence type="ECO:0000313" key="3">
    <source>
        <dbReference type="Proteomes" id="UP001492380"/>
    </source>
</evidence>
<feature type="non-terminal residue" evidence="2">
    <location>
        <position position="1"/>
    </location>
</feature>